<dbReference type="CDD" id="cd06170">
    <property type="entry name" value="LuxR_C_like"/>
    <property type="match status" value="1"/>
</dbReference>
<reference evidence="5 6" key="1">
    <citation type="submission" date="2020-08" db="EMBL/GenBank/DDBJ databases">
        <title>Sequencing the genomes of 1000 actinobacteria strains.</title>
        <authorList>
            <person name="Klenk H.-P."/>
        </authorList>
    </citation>
    <scope>NUCLEOTIDE SEQUENCE [LARGE SCALE GENOMIC DNA]</scope>
    <source>
        <strain evidence="5 6">DSM 11053</strain>
    </source>
</reference>
<dbReference type="Gene3D" id="1.10.10.10">
    <property type="entry name" value="Winged helix-like DNA-binding domain superfamily/Winged helix DNA-binding domain"/>
    <property type="match status" value="1"/>
</dbReference>
<dbReference type="RefSeq" id="WP_183338025.1">
    <property type="nucleotide sequence ID" value="NZ_JACHZG010000001.1"/>
</dbReference>
<proteinExistence type="predicted"/>
<dbReference type="Gene3D" id="3.30.565.10">
    <property type="entry name" value="Histidine kinase-like ATPase, C-terminal domain"/>
    <property type="match status" value="1"/>
</dbReference>
<dbReference type="InterPro" id="IPR000792">
    <property type="entry name" value="Tscrpt_reg_LuxR_C"/>
</dbReference>
<evidence type="ECO:0000256" key="2">
    <source>
        <dbReference type="ARBA" id="ARBA00023125"/>
    </source>
</evidence>
<dbReference type="AlphaFoldDB" id="A0A7W5P701"/>
<dbReference type="InterPro" id="IPR036890">
    <property type="entry name" value="HATPase_C_sf"/>
</dbReference>
<dbReference type="SUPFAM" id="SSF55874">
    <property type="entry name" value="ATPase domain of HSP90 chaperone/DNA topoisomerase II/histidine kinase"/>
    <property type="match status" value="1"/>
</dbReference>
<dbReference type="PRINTS" id="PR00038">
    <property type="entry name" value="HTHLUXR"/>
</dbReference>
<comment type="caution">
    <text evidence="5">The sequence shown here is derived from an EMBL/GenBank/DDBJ whole genome shotgun (WGS) entry which is preliminary data.</text>
</comment>
<sequence>MEAPQSDRSETGRDPDRFAVALRSLLAILRSERLTDRVARVEAEQLATRTMIALRETVEAEQAEAFEPAVGAFEKLKDELAPLNRFGDMAIEFFPPPATGRAVPAPTARAARAAVRNALLVQLDAGDVTRERIEWACDGTNLLVNMHDDGPGQVRREDDALRPVAEHVESAGGTWDLDSTPGWGSHLQIVFPLDPPAPATGTALEDLTPRQRQVVVLIAQGMTNPEVADHLGISANTVKFHVRQAMRHLGASRRSELAALAASGGNPA</sequence>
<dbReference type="GO" id="GO:0006355">
    <property type="term" value="P:regulation of DNA-templated transcription"/>
    <property type="evidence" value="ECO:0007669"/>
    <property type="project" value="InterPro"/>
</dbReference>
<organism evidence="5 6">
    <name type="scientific">Microlunatus antarcticus</name>
    <dbReference type="NCBI Taxonomy" id="53388"/>
    <lineage>
        <taxon>Bacteria</taxon>
        <taxon>Bacillati</taxon>
        <taxon>Actinomycetota</taxon>
        <taxon>Actinomycetes</taxon>
        <taxon>Propionibacteriales</taxon>
        <taxon>Propionibacteriaceae</taxon>
        <taxon>Microlunatus</taxon>
    </lineage>
</organism>
<dbReference type="PANTHER" id="PTHR44688:SF16">
    <property type="entry name" value="DNA-BINDING TRANSCRIPTIONAL ACTIVATOR DEVR_DOSR"/>
    <property type="match status" value="1"/>
</dbReference>
<evidence type="ECO:0000259" key="4">
    <source>
        <dbReference type="PROSITE" id="PS50043"/>
    </source>
</evidence>
<dbReference type="InterPro" id="IPR016032">
    <property type="entry name" value="Sig_transdc_resp-reg_C-effctor"/>
</dbReference>
<dbReference type="SMART" id="SM00421">
    <property type="entry name" value="HTH_LUXR"/>
    <property type="match status" value="1"/>
</dbReference>
<evidence type="ECO:0000313" key="5">
    <source>
        <dbReference type="EMBL" id="MBB3327064.1"/>
    </source>
</evidence>
<dbReference type="Proteomes" id="UP000565572">
    <property type="component" value="Unassembled WGS sequence"/>
</dbReference>
<feature type="domain" description="HTH luxR-type" evidence="4">
    <location>
        <begin position="200"/>
        <end position="265"/>
    </location>
</feature>
<accession>A0A7W5P701</accession>
<gene>
    <name evidence="5" type="ORF">FHX39_002008</name>
</gene>
<keyword evidence="6" id="KW-1185">Reference proteome</keyword>
<keyword evidence="1" id="KW-0805">Transcription regulation</keyword>
<evidence type="ECO:0000256" key="1">
    <source>
        <dbReference type="ARBA" id="ARBA00023015"/>
    </source>
</evidence>
<name>A0A7W5P701_9ACTN</name>
<dbReference type="SUPFAM" id="SSF46894">
    <property type="entry name" value="C-terminal effector domain of the bipartite response regulators"/>
    <property type="match status" value="1"/>
</dbReference>
<dbReference type="PANTHER" id="PTHR44688">
    <property type="entry name" value="DNA-BINDING TRANSCRIPTIONAL ACTIVATOR DEVR_DOSR"/>
    <property type="match status" value="1"/>
</dbReference>
<dbReference type="Pfam" id="PF00196">
    <property type="entry name" value="GerE"/>
    <property type="match status" value="1"/>
</dbReference>
<dbReference type="GO" id="GO:0003677">
    <property type="term" value="F:DNA binding"/>
    <property type="evidence" value="ECO:0007669"/>
    <property type="project" value="UniProtKB-KW"/>
</dbReference>
<keyword evidence="2 5" id="KW-0238">DNA-binding</keyword>
<dbReference type="PROSITE" id="PS50043">
    <property type="entry name" value="HTH_LUXR_2"/>
    <property type="match status" value="1"/>
</dbReference>
<keyword evidence="3" id="KW-0804">Transcription</keyword>
<protein>
    <submittedName>
        <fullName evidence="5">DNA-binding CsgD family transcriptional regulator</fullName>
    </submittedName>
</protein>
<dbReference type="EMBL" id="JACHZG010000001">
    <property type="protein sequence ID" value="MBB3327064.1"/>
    <property type="molecule type" value="Genomic_DNA"/>
</dbReference>
<evidence type="ECO:0000256" key="3">
    <source>
        <dbReference type="ARBA" id="ARBA00023163"/>
    </source>
</evidence>
<dbReference type="InterPro" id="IPR036388">
    <property type="entry name" value="WH-like_DNA-bd_sf"/>
</dbReference>
<evidence type="ECO:0000313" key="6">
    <source>
        <dbReference type="Proteomes" id="UP000565572"/>
    </source>
</evidence>